<comment type="subcellular location">
    <subcellularLocation>
        <location evidence="6">Cytoplasm</location>
    </subcellularLocation>
</comment>
<comment type="similarity">
    <text evidence="1 6">Belongs to the TACO1 family.</text>
</comment>
<dbReference type="InterPro" id="IPR017856">
    <property type="entry name" value="Integrase-like_N"/>
</dbReference>
<evidence type="ECO:0000256" key="2">
    <source>
        <dbReference type="ARBA" id="ARBA00022490"/>
    </source>
</evidence>
<name>A0ABR4YIS2_9BACT</name>
<feature type="domain" description="TACO1/YebC-like second and third" evidence="7">
    <location>
        <begin position="79"/>
        <end position="236"/>
    </location>
</feature>
<keyword evidence="3 6" id="KW-0805">Transcription regulation</keyword>
<dbReference type="InterPro" id="IPR002876">
    <property type="entry name" value="Transcrip_reg_TACO1-like"/>
</dbReference>
<dbReference type="EMBL" id="JRGF01000006">
    <property type="protein sequence ID" value="KHE42165.1"/>
    <property type="molecule type" value="Genomic_DNA"/>
</dbReference>
<dbReference type="InterPro" id="IPR029072">
    <property type="entry name" value="YebC-like"/>
</dbReference>
<comment type="caution">
    <text evidence="9">The sequence shown here is derived from an EMBL/GenBank/DDBJ whole genome shotgun (WGS) entry which is preliminary data.</text>
</comment>
<keyword evidence="10" id="KW-1185">Reference proteome</keyword>
<feature type="domain" description="TACO1/YebC-like N-terminal" evidence="8">
    <location>
        <begin position="4"/>
        <end position="71"/>
    </location>
</feature>
<evidence type="ECO:0000256" key="1">
    <source>
        <dbReference type="ARBA" id="ARBA00008724"/>
    </source>
</evidence>
<gene>
    <name evidence="9" type="ORF">LG35_06345</name>
</gene>
<evidence type="ECO:0000256" key="4">
    <source>
        <dbReference type="ARBA" id="ARBA00023125"/>
    </source>
</evidence>
<evidence type="ECO:0000259" key="8">
    <source>
        <dbReference type="Pfam" id="PF20772"/>
    </source>
</evidence>
<dbReference type="Pfam" id="PF01709">
    <property type="entry name" value="Transcrip_reg"/>
    <property type="match status" value="1"/>
</dbReference>
<evidence type="ECO:0000256" key="5">
    <source>
        <dbReference type="ARBA" id="ARBA00023163"/>
    </source>
</evidence>
<dbReference type="NCBIfam" id="NF009044">
    <property type="entry name" value="PRK12378.1"/>
    <property type="match status" value="1"/>
</dbReference>
<evidence type="ECO:0000259" key="7">
    <source>
        <dbReference type="Pfam" id="PF01709"/>
    </source>
</evidence>
<dbReference type="Pfam" id="PF20772">
    <property type="entry name" value="TACO1_YebC_N"/>
    <property type="match status" value="1"/>
</dbReference>
<proteinExistence type="inferred from homology"/>
<dbReference type="InterPro" id="IPR049083">
    <property type="entry name" value="TACO1_YebC_N"/>
</dbReference>
<dbReference type="SUPFAM" id="SSF75625">
    <property type="entry name" value="YebC-like"/>
    <property type="match status" value="1"/>
</dbReference>
<dbReference type="InterPro" id="IPR048300">
    <property type="entry name" value="TACO1_YebC-like_2nd/3rd_dom"/>
</dbReference>
<dbReference type="Proteomes" id="UP000030889">
    <property type="component" value="Unassembled WGS sequence"/>
</dbReference>
<dbReference type="Gene3D" id="1.10.10.200">
    <property type="match status" value="1"/>
</dbReference>
<sequence length="243" mass="27673">MGRAFEYRKATKLKRWGHMARTFTKIGKAIEVSVQQAGPDPASNTRLRLLIQNAKAENMPKDNIERAIKRAISKDTSDYKEMVYEGYGPHGIAILVETATDNPTRTVANVRSYFNKMGGALGTSGSVSFMFVHKAIFKTPYKEDIDLDQLELDLIDFEVDEVFVDDENQINIYGPFESYGQIQAYLEGHGMEITSGEFIRIPTDTKELPEEQRQSVHKLIEKLEEDDDVVNVFHNMKEEEEAE</sequence>
<evidence type="ECO:0000256" key="3">
    <source>
        <dbReference type="ARBA" id="ARBA00023015"/>
    </source>
</evidence>
<evidence type="ECO:0000313" key="9">
    <source>
        <dbReference type="EMBL" id="KHE42165.1"/>
    </source>
</evidence>
<accession>A0ABR4YIS2</accession>
<evidence type="ECO:0000256" key="6">
    <source>
        <dbReference type="HAMAP-Rule" id="MF_00693"/>
    </source>
</evidence>
<keyword evidence="5 6" id="KW-0804">Transcription</keyword>
<evidence type="ECO:0000313" key="10">
    <source>
        <dbReference type="Proteomes" id="UP000030889"/>
    </source>
</evidence>
<organism evidence="9 10">
    <name type="scientific">Alistipes inops</name>
    <dbReference type="NCBI Taxonomy" id="1501391"/>
    <lineage>
        <taxon>Bacteria</taxon>
        <taxon>Pseudomonadati</taxon>
        <taxon>Bacteroidota</taxon>
        <taxon>Bacteroidia</taxon>
        <taxon>Bacteroidales</taxon>
        <taxon>Rikenellaceae</taxon>
        <taxon>Alistipes</taxon>
    </lineage>
</organism>
<keyword evidence="4 6" id="KW-0238">DNA-binding</keyword>
<keyword evidence="2 6" id="KW-0963">Cytoplasm</keyword>
<protein>
    <recommendedName>
        <fullName evidence="6">Probable transcriptional regulatory protein LG35_06345</fullName>
    </recommendedName>
</protein>
<reference evidence="9 10" key="1">
    <citation type="submission" date="2014-09" db="EMBL/GenBank/DDBJ databases">
        <title>Alistipes sp. 627, sp. nov., a novel member of the family Rikenellaceae isolated from human faeces.</title>
        <authorList>
            <person name="Shkoporov A.N."/>
            <person name="Chaplin A.V."/>
            <person name="Motuzova O.V."/>
            <person name="Kafarskaia L.I."/>
            <person name="Khokhlova E.V."/>
            <person name="Efimov B.A."/>
        </authorList>
    </citation>
    <scope>NUCLEOTIDE SEQUENCE [LARGE SCALE GENOMIC DNA]</scope>
    <source>
        <strain evidence="9 10">627</strain>
    </source>
</reference>
<dbReference type="HAMAP" id="MF_00693">
    <property type="entry name" value="Transcrip_reg_TACO1"/>
    <property type="match status" value="1"/>
</dbReference>
<dbReference type="InterPro" id="IPR026564">
    <property type="entry name" value="Transcrip_reg_TACO1-like_dom3"/>
</dbReference>
<dbReference type="Gene3D" id="3.30.70.980">
    <property type="match status" value="2"/>
</dbReference>
<dbReference type="RefSeq" id="WP_035473260.1">
    <property type="nucleotide sequence ID" value="NZ_JRGF01000006.1"/>
</dbReference>
<dbReference type="PANTHER" id="PTHR12532">
    <property type="entry name" value="TRANSLATIONAL ACTIVATOR OF CYTOCHROME C OXIDASE 1"/>
    <property type="match status" value="1"/>
</dbReference>
<dbReference type="NCBIfam" id="TIGR01033">
    <property type="entry name" value="YebC/PmpR family DNA-binding transcriptional regulator"/>
    <property type="match status" value="1"/>
</dbReference>
<dbReference type="PANTHER" id="PTHR12532:SF6">
    <property type="entry name" value="TRANSCRIPTIONAL REGULATORY PROTEIN YEBC-RELATED"/>
    <property type="match status" value="1"/>
</dbReference>